<protein>
    <recommendedName>
        <fullName evidence="7 14">Dihydroorotate dehydrogenase (quinone)</fullName>
        <ecNumber evidence="6 14">1.3.5.2</ecNumber>
    </recommendedName>
</protein>
<dbReference type="EC" id="1.3.5.2" evidence="6 14"/>
<evidence type="ECO:0000256" key="14">
    <source>
        <dbReference type="NCBIfam" id="TIGR01036"/>
    </source>
</evidence>
<reference evidence="16 17" key="1">
    <citation type="submission" date="2016-11" db="EMBL/GenBank/DDBJ databases">
        <authorList>
            <person name="Jaros S."/>
            <person name="Januszkiewicz K."/>
            <person name="Wedrychowicz H."/>
        </authorList>
    </citation>
    <scope>NUCLEOTIDE SEQUENCE [LARGE SCALE GENOMIC DNA]</scope>
    <source>
        <strain evidence="16 17">DSM 16112</strain>
    </source>
</reference>
<gene>
    <name evidence="16" type="ORF">SAMN02745117_01001</name>
</gene>
<dbReference type="RefSeq" id="WP_073355307.1">
    <property type="nucleotide sequence ID" value="NZ_FQUZ01000008.1"/>
</dbReference>
<dbReference type="InterPro" id="IPR013785">
    <property type="entry name" value="Aldolase_TIM"/>
</dbReference>
<evidence type="ECO:0000256" key="7">
    <source>
        <dbReference type="ARBA" id="ARBA00018366"/>
    </source>
</evidence>
<evidence type="ECO:0000256" key="10">
    <source>
        <dbReference type="ARBA" id="ARBA00022975"/>
    </source>
</evidence>
<evidence type="ECO:0000256" key="9">
    <source>
        <dbReference type="ARBA" id="ARBA00022643"/>
    </source>
</evidence>
<keyword evidence="10" id="KW-0665">Pyrimidine biosynthesis</keyword>
<dbReference type="GO" id="GO:0005737">
    <property type="term" value="C:cytoplasm"/>
    <property type="evidence" value="ECO:0007669"/>
    <property type="project" value="InterPro"/>
</dbReference>
<evidence type="ECO:0000256" key="4">
    <source>
        <dbReference type="ARBA" id="ARBA00005161"/>
    </source>
</evidence>
<accession>A0A1M4X5M7</accession>
<keyword evidence="12" id="KW-0472">Membrane</keyword>
<proteinExistence type="inferred from homology"/>
<dbReference type="Proteomes" id="UP000184327">
    <property type="component" value="Unassembled WGS sequence"/>
</dbReference>
<evidence type="ECO:0000256" key="1">
    <source>
        <dbReference type="ARBA" id="ARBA00001917"/>
    </source>
</evidence>
<evidence type="ECO:0000256" key="3">
    <source>
        <dbReference type="ARBA" id="ARBA00004370"/>
    </source>
</evidence>
<dbReference type="GO" id="GO:0106430">
    <property type="term" value="F:dihydroorotate dehydrogenase (quinone) activity"/>
    <property type="evidence" value="ECO:0007669"/>
    <property type="project" value="UniProtKB-EC"/>
</dbReference>
<sequence length="402" mass="45039">MNIIYSTRNFVLRLSYRFIAKPLVFLWEPEDAHDKLKSLGKFMSSNFLFRGISRLLFSYRNQRLNTVVDGIQYDNPIGLSAGFDKDGELTKMYPCISFGFAELGSFTGQVCPGNPGRRLWRLKKSKSILVWYGLNNQGAERIAQRLAKARFKLPIGISAAKTNNTDCFDIDRSIADYMTTYRAFRDIGDYYTINISCPNTQDGEPFADPDNLGKLFEAINRERVPNKPVYVKIAADMSIDEVNSIVDTVLRYKIDGMVLANLTKPRDNPEVFKDEVPYPKGAMSGLPLQKIATNLVRHIHQRAQGKITLIAVGGIFTARDAYEKITSGAHLCQMITGMIFDGPQVMAEINQGLVKYLKKDGLNTISEAVGLRNPLDERFASPLLQQHSDTGRITSITGKKAA</sequence>
<evidence type="ECO:0000256" key="12">
    <source>
        <dbReference type="ARBA" id="ARBA00023136"/>
    </source>
</evidence>
<comment type="catalytic activity">
    <reaction evidence="13">
        <text>(S)-dihydroorotate + a quinone = orotate + a quinol</text>
        <dbReference type="Rhea" id="RHEA:30187"/>
        <dbReference type="ChEBI" id="CHEBI:24646"/>
        <dbReference type="ChEBI" id="CHEBI:30839"/>
        <dbReference type="ChEBI" id="CHEBI:30864"/>
        <dbReference type="ChEBI" id="CHEBI:132124"/>
        <dbReference type="EC" id="1.3.5.2"/>
    </reaction>
</comment>
<evidence type="ECO:0000256" key="5">
    <source>
        <dbReference type="ARBA" id="ARBA00005359"/>
    </source>
</evidence>
<evidence type="ECO:0000256" key="11">
    <source>
        <dbReference type="ARBA" id="ARBA00023002"/>
    </source>
</evidence>
<dbReference type="UniPathway" id="UPA00070">
    <property type="reaction ID" value="UER00946"/>
</dbReference>
<dbReference type="GO" id="GO:0044205">
    <property type="term" value="P:'de novo' UMP biosynthetic process"/>
    <property type="evidence" value="ECO:0007669"/>
    <property type="project" value="UniProtKB-UniPathway"/>
</dbReference>
<dbReference type="NCBIfam" id="NF003652">
    <property type="entry name" value="PRK05286.2-5"/>
    <property type="match status" value="1"/>
</dbReference>
<dbReference type="InterPro" id="IPR050074">
    <property type="entry name" value="DHO_dehydrogenase"/>
</dbReference>
<dbReference type="Gene3D" id="3.20.20.70">
    <property type="entry name" value="Aldolase class I"/>
    <property type="match status" value="1"/>
</dbReference>
<dbReference type="PANTHER" id="PTHR48109:SF4">
    <property type="entry name" value="DIHYDROOROTATE DEHYDROGENASE (QUINONE), MITOCHONDRIAL"/>
    <property type="match status" value="1"/>
</dbReference>
<dbReference type="GO" id="GO:0005886">
    <property type="term" value="C:plasma membrane"/>
    <property type="evidence" value="ECO:0007669"/>
    <property type="project" value="TreeGrafter"/>
</dbReference>
<comment type="cofactor">
    <cofactor evidence="1">
        <name>FMN</name>
        <dbReference type="ChEBI" id="CHEBI:58210"/>
    </cofactor>
</comment>
<dbReference type="AlphaFoldDB" id="A0A1M4X5M7"/>
<evidence type="ECO:0000256" key="13">
    <source>
        <dbReference type="ARBA" id="ARBA00048639"/>
    </source>
</evidence>
<evidence type="ECO:0000313" key="17">
    <source>
        <dbReference type="Proteomes" id="UP000184327"/>
    </source>
</evidence>
<comment type="subcellular location">
    <subcellularLocation>
        <location evidence="3">Membrane</location>
    </subcellularLocation>
</comment>
<dbReference type="CDD" id="cd04738">
    <property type="entry name" value="DHOD_2_like"/>
    <property type="match status" value="1"/>
</dbReference>
<organism evidence="16 17">
    <name type="scientific">Lampropedia hyalina DSM 16112</name>
    <dbReference type="NCBI Taxonomy" id="1122156"/>
    <lineage>
        <taxon>Bacteria</taxon>
        <taxon>Pseudomonadati</taxon>
        <taxon>Pseudomonadota</taxon>
        <taxon>Betaproteobacteria</taxon>
        <taxon>Burkholderiales</taxon>
        <taxon>Comamonadaceae</taxon>
        <taxon>Lampropedia</taxon>
    </lineage>
</organism>
<dbReference type="InterPro" id="IPR005719">
    <property type="entry name" value="Dihydroorotate_DH_2"/>
</dbReference>
<dbReference type="InterPro" id="IPR001295">
    <property type="entry name" value="Dihydroorotate_DH_CS"/>
</dbReference>
<keyword evidence="17" id="KW-1185">Reference proteome</keyword>
<dbReference type="Pfam" id="PF01180">
    <property type="entry name" value="DHO_dh"/>
    <property type="match status" value="1"/>
</dbReference>
<dbReference type="OrthoDB" id="9802377at2"/>
<dbReference type="EMBL" id="FQUZ01000008">
    <property type="protein sequence ID" value="SHE88818.1"/>
    <property type="molecule type" value="Genomic_DNA"/>
</dbReference>
<comment type="pathway">
    <text evidence="4">Pyrimidine metabolism; UMP biosynthesis via de novo pathway; orotate from (S)-dihydroorotate (quinone route): step 1/1.</text>
</comment>
<evidence type="ECO:0000256" key="6">
    <source>
        <dbReference type="ARBA" id="ARBA00012791"/>
    </source>
</evidence>
<comment type="similarity">
    <text evidence="5">Belongs to the dihydroorotate dehydrogenase family. Type 2 subfamily.</text>
</comment>
<keyword evidence="11" id="KW-0560">Oxidoreductase</keyword>
<dbReference type="PROSITE" id="PS00912">
    <property type="entry name" value="DHODEHASE_2"/>
    <property type="match status" value="1"/>
</dbReference>
<dbReference type="SUPFAM" id="SSF51395">
    <property type="entry name" value="FMN-linked oxidoreductases"/>
    <property type="match status" value="1"/>
</dbReference>
<dbReference type="GO" id="GO:0006207">
    <property type="term" value="P:'de novo' pyrimidine nucleobase biosynthetic process"/>
    <property type="evidence" value="ECO:0007669"/>
    <property type="project" value="UniProtKB-UniRule"/>
</dbReference>
<dbReference type="NCBIfam" id="TIGR01036">
    <property type="entry name" value="pyrD_sub2"/>
    <property type="match status" value="1"/>
</dbReference>
<evidence type="ECO:0000259" key="15">
    <source>
        <dbReference type="Pfam" id="PF01180"/>
    </source>
</evidence>
<dbReference type="InterPro" id="IPR005720">
    <property type="entry name" value="Dihydroorotate_DH_cat"/>
</dbReference>
<name>A0A1M4X5M7_9BURK</name>
<evidence type="ECO:0000256" key="8">
    <source>
        <dbReference type="ARBA" id="ARBA00022630"/>
    </source>
</evidence>
<dbReference type="STRING" id="1122156.SAMN02745117_01001"/>
<keyword evidence="9" id="KW-0288">FMN</keyword>
<evidence type="ECO:0000313" key="16">
    <source>
        <dbReference type="EMBL" id="SHE88818.1"/>
    </source>
</evidence>
<keyword evidence="8" id="KW-0285">Flavoprotein</keyword>
<dbReference type="PANTHER" id="PTHR48109">
    <property type="entry name" value="DIHYDROOROTATE DEHYDROGENASE (QUINONE), MITOCHONDRIAL-RELATED"/>
    <property type="match status" value="1"/>
</dbReference>
<comment type="function">
    <text evidence="2">Catalyzes the conversion of dihydroorotate to orotate with quinone as electron acceptor.</text>
</comment>
<feature type="domain" description="Dihydroorotate dehydrogenase catalytic" evidence="15">
    <location>
        <begin position="64"/>
        <end position="356"/>
    </location>
</feature>
<evidence type="ECO:0000256" key="2">
    <source>
        <dbReference type="ARBA" id="ARBA00003125"/>
    </source>
</evidence>